<reference evidence="3" key="1">
    <citation type="journal article" date="2019" name="Int. J. Syst. Evol. Microbiol.">
        <title>The Global Catalogue of Microorganisms (GCM) 10K type strain sequencing project: providing services to taxonomists for standard genome sequencing and annotation.</title>
        <authorList>
            <consortium name="The Broad Institute Genomics Platform"/>
            <consortium name="The Broad Institute Genome Sequencing Center for Infectious Disease"/>
            <person name="Wu L."/>
            <person name="Ma J."/>
        </authorList>
    </citation>
    <scope>NUCLEOTIDE SEQUENCE [LARGE SCALE GENOMIC DNA]</scope>
    <source>
        <strain evidence="3">JCM 16083</strain>
    </source>
</reference>
<comment type="caution">
    <text evidence="2">The sequence shown here is derived from an EMBL/GenBank/DDBJ whole genome shotgun (WGS) entry which is preliminary data.</text>
</comment>
<evidence type="ECO:0000259" key="1">
    <source>
        <dbReference type="Pfam" id="PF13723"/>
    </source>
</evidence>
<protein>
    <submittedName>
        <fullName evidence="2">Beta-ketoacyl synthase chain length factor</fullName>
    </submittedName>
</protein>
<dbReference type="SUPFAM" id="SSF53901">
    <property type="entry name" value="Thiolase-like"/>
    <property type="match status" value="1"/>
</dbReference>
<gene>
    <name evidence="2" type="ORF">GCM10009118_27950</name>
</gene>
<proteinExistence type="predicted"/>
<evidence type="ECO:0000313" key="2">
    <source>
        <dbReference type="EMBL" id="GAA0876385.1"/>
    </source>
</evidence>
<dbReference type="RefSeq" id="WP_343789099.1">
    <property type="nucleotide sequence ID" value="NZ_BAAAFH010000022.1"/>
</dbReference>
<dbReference type="InterPro" id="IPR014030">
    <property type="entry name" value="Ketoacyl_synth_N"/>
</dbReference>
<organism evidence="2 3">
    <name type="scientific">Wandonia haliotis</name>
    <dbReference type="NCBI Taxonomy" id="574963"/>
    <lineage>
        <taxon>Bacteria</taxon>
        <taxon>Pseudomonadati</taxon>
        <taxon>Bacteroidota</taxon>
        <taxon>Flavobacteriia</taxon>
        <taxon>Flavobacteriales</taxon>
        <taxon>Crocinitomicaceae</taxon>
        <taxon>Wandonia</taxon>
    </lineage>
</organism>
<accession>A0ABP3Y4I8</accession>
<dbReference type="Gene3D" id="3.40.47.10">
    <property type="match status" value="1"/>
</dbReference>
<dbReference type="InterPro" id="IPR016039">
    <property type="entry name" value="Thiolase-like"/>
</dbReference>
<keyword evidence="3" id="KW-1185">Reference proteome</keyword>
<dbReference type="Pfam" id="PF13723">
    <property type="entry name" value="Ketoacyl-synt_2"/>
    <property type="match status" value="1"/>
</dbReference>
<evidence type="ECO:0000313" key="3">
    <source>
        <dbReference type="Proteomes" id="UP001501126"/>
    </source>
</evidence>
<feature type="domain" description="Beta-ketoacyl synthase-like N-terminal" evidence="1">
    <location>
        <begin position="42"/>
        <end position="171"/>
    </location>
</feature>
<dbReference type="Proteomes" id="UP001501126">
    <property type="component" value="Unassembled WGS sequence"/>
</dbReference>
<sequence length="339" mass="38019">MKYYLNHSSCISPQSSFEGKFPYEPFTNQTTHHILASEPDYKPFFPMNLLRRMGKISRMGLTTGLKVIEDSKTDFDAIISGSAYGSNEESFKFLDQIYKYDEGPMTPTNFTQSTTNVVSSQLGLMTKNYCYNSTNSQKAHSFENSLLEGMILLDNQQASHILVGAVDEISEYTFNLFGLLNWVRKDQVTPQEALNNPGTGFVPGEGSAFFHLSTQPESECSVEVAYLKTFAGIDQENVLKEIRQLEEPDLILTPRNGDLENDKAVNHLIAPFEDIPQIDFKQFFGDSPTVSAPATWLAQQLLNPAMTGFQGIQWERPLTSILVFNKFATGQSSLLLLKK</sequence>
<name>A0ABP3Y4I8_9FLAO</name>
<dbReference type="EMBL" id="BAAAFH010000022">
    <property type="protein sequence ID" value="GAA0876385.1"/>
    <property type="molecule type" value="Genomic_DNA"/>
</dbReference>